<reference evidence="1" key="1">
    <citation type="submission" date="2020-12" db="EMBL/GenBank/DDBJ databases">
        <authorList>
            <person name="Youbin C."/>
            <person name="Kawngpyo K."/>
        </authorList>
    </citation>
    <scope>NUCLEOTIDE SEQUENCE</scope>
</reference>
<dbReference type="EMBL" id="MW392802">
    <property type="protein sequence ID" value="QQO38628.1"/>
    <property type="molecule type" value="Genomic_DNA"/>
</dbReference>
<accession>A0AAE7P4R1</accession>
<dbReference type="Proteomes" id="UP000828328">
    <property type="component" value="Segment"/>
</dbReference>
<name>A0AAE7P4R1_9CAUD</name>
<evidence type="ECO:0000313" key="1">
    <source>
        <dbReference type="EMBL" id="QQO38628.1"/>
    </source>
</evidence>
<evidence type="ECO:0000313" key="2">
    <source>
        <dbReference type="Proteomes" id="UP000828328"/>
    </source>
</evidence>
<proteinExistence type="predicted"/>
<keyword evidence="2" id="KW-1185">Reference proteome</keyword>
<sequence>MDYIKCSEKELTAMEKALEGLQEFVNVATSESDLSYDIQMTNDHKLDNLIYDINDNELFKNWLNFKNGVTKVTAYDAVNGTGAQIIEIIYGVSEKVFGYYEKDSEKIFFISEIQENWIDNFETQDNLFLVEETKVCLSECMKNN</sequence>
<organism evidence="1 2">
    <name type="scientific">Bacillus phage BCPST</name>
    <dbReference type="NCBI Taxonomy" id="2801506"/>
    <lineage>
        <taxon>Viruses</taxon>
        <taxon>Duplodnaviria</taxon>
        <taxon>Heunggongvirae</taxon>
        <taxon>Uroviricota</taxon>
        <taxon>Caudoviricetes</taxon>
        <taxon>Sejongvirinae</taxon>
        <taxon>Yihwangvirus</taxon>
        <taxon>Yihwangvirus BCPST</taxon>
    </lineage>
</organism>
<gene>
    <name evidence="1" type="ORF">BCPST_010</name>
</gene>
<protein>
    <submittedName>
        <fullName evidence="1">Uncharacterized protein</fullName>
    </submittedName>
</protein>